<dbReference type="EMBL" id="VMNW02000103">
    <property type="protein sequence ID" value="KAA9151253.1"/>
    <property type="molecule type" value="Genomic_DNA"/>
</dbReference>
<evidence type="ECO:0000259" key="1">
    <source>
        <dbReference type="Pfam" id="PF01494"/>
    </source>
</evidence>
<evidence type="ECO:0000313" key="2">
    <source>
        <dbReference type="EMBL" id="KAA9151253.1"/>
    </source>
</evidence>
<dbReference type="InterPro" id="IPR036188">
    <property type="entry name" value="FAD/NAD-bd_sf"/>
</dbReference>
<proteinExistence type="predicted"/>
<comment type="caution">
    <text evidence="2">The sequence shown here is derived from an EMBL/GenBank/DDBJ whole genome shotgun (WGS) entry which is preliminary data.</text>
</comment>
<reference evidence="2" key="1">
    <citation type="submission" date="2019-09" db="EMBL/GenBank/DDBJ databases">
        <authorList>
            <person name="Teo W.F.A."/>
            <person name="Duangmal K."/>
        </authorList>
    </citation>
    <scope>NUCLEOTIDE SEQUENCE [LARGE SCALE GENOMIC DNA]</scope>
    <source>
        <strain evidence="2">K81G1</strain>
    </source>
</reference>
<feature type="domain" description="FAD-binding" evidence="1">
    <location>
        <begin position="2"/>
        <end position="335"/>
    </location>
</feature>
<accession>A0A5N0UMC2</accession>
<dbReference type="RefSeq" id="WP_144755779.1">
    <property type="nucleotide sequence ID" value="NZ_VMNW02000103.1"/>
</dbReference>
<dbReference type="SUPFAM" id="SSF51905">
    <property type="entry name" value="FAD/NAD(P)-binding domain"/>
    <property type="match status" value="1"/>
</dbReference>
<dbReference type="InterPro" id="IPR050407">
    <property type="entry name" value="Geranylgeranyl_reductase"/>
</dbReference>
<dbReference type="PANTHER" id="PTHR42685:SF22">
    <property type="entry name" value="CONDITIONED MEDIUM FACTOR RECEPTOR 1"/>
    <property type="match status" value="1"/>
</dbReference>
<gene>
    <name evidence="2" type="ORF">FPZ12_039300</name>
</gene>
<organism evidence="2 3">
    <name type="scientific">Amycolatopsis acidicola</name>
    <dbReference type="NCBI Taxonomy" id="2596893"/>
    <lineage>
        <taxon>Bacteria</taxon>
        <taxon>Bacillati</taxon>
        <taxon>Actinomycetota</taxon>
        <taxon>Actinomycetes</taxon>
        <taxon>Pseudonocardiales</taxon>
        <taxon>Pseudonocardiaceae</taxon>
        <taxon>Amycolatopsis</taxon>
    </lineage>
</organism>
<dbReference type="Proteomes" id="UP000319769">
    <property type="component" value="Unassembled WGS sequence"/>
</dbReference>
<dbReference type="Pfam" id="PF01494">
    <property type="entry name" value="FAD_binding_3"/>
    <property type="match status" value="1"/>
</dbReference>
<protein>
    <submittedName>
        <fullName evidence="2">NAD(P)/FAD-dependent oxidoreductase</fullName>
    </submittedName>
</protein>
<dbReference type="AlphaFoldDB" id="A0A5N0UMC2"/>
<dbReference type="PRINTS" id="PR00420">
    <property type="entry name" value="RNGMNOXGNASE"/>
</dbReference>
<dbReference type="InterPro" id="IPR002938">
    <property type="entry name" value="FAD-bd"/>
</dbReference>
<sequence>MYDVIVVGARCAGSPLAMLLARRGHRVLVLDRASFPSDTVSTHYLHQAGLSRLKDWGLLDRVIATGTTPITELNFTYTGIDIRGFADPIDGLETVYCPRRTVLDAILVDAAREAGAEVIERFTVSDLVFDDGRVVGVRGKEADGRELEFRAQVVVGADGANSVVARQTGAETYRHEPAAGFVYYSYYSGLDWGMHHRTGFGEQQFGTWPTNDGLNLLAIIRPRERFSEFRGDPDGQFQSIFDDIDPAMGEQLREQGNREEPFRPMRYPDNYYRRSYGPGWALVGDAGYHKDPFTGWGITDAFKYGEVLANKLHSALSGEVALEEALAEYEKIRDAESAGTFKLTCSLAGLKLSPYYDAVFSATSQSPSYIKKFFGLIAGGYPGEEFFAPHNLEQLYDEVGVPRDKRVLTEG</sequence>
<name>A0A5N0UMC2_9PSEU</name>
<dbReference type="PANTHER" id="PTHR42685">
    <property type="entry name" value="GERANYLGERANYL DIPHOSPHATE REDUCTASE"/>
    <property type="match status" value="1"/>
</dbReference>
<evidence type="ECO:0000313" key="3">
    <source>
        <dbReference type="Proteomes" id="UP000319769"/>
    </source>
</evidence>
<dbReference type="OrthoDB" id="103324at2"/>
<keyword evidence="3" id="KW-1185">Reference proteome</keyword>
<dbReference type="Gene3D" id="3.50.50.60">
    <property type="entry name" value="FAD/NAD(P)-binding domain"/>
    <property type="match status" value="1"/>
</dbReference>
<dbReference type="GO" id="GO:0071949">
    <property type="term" value="F:FAD binding"/>
    <property type="evidence" value="ECO:0007669"/>
    <property type="project" value="InterPro"/>
</dbReference>